<dbReference type="GO" id="GO:0005525">
    <property type="term" value="F:GTP binding"/>
    <property type="evidence" value="ECO:0007669"/>
    <property type="project" value="UniProtKB-KW"/>
</dbReference>
<reference evidence="4 5" key="1">
    <citation type="journal article" date="2011" name="Proc. Natl. Acad. Sci. U.S.A.">
        <title>Comparative genomics of xylose-fermenting fungi for enhanced biofuel production.</title>
        <authorList>
            <person name="Wohlbach D.J."/>
            <person name="Kuo A."/>
            <person name="Sato T.K."/>
            <person name="Potts K.M."/>
            <person name="Salamov A.A."/>
            <person name="LaButti K.M."/>
            <person name="Sun H."/>
            <person name="Clum A."/>
            <person name="Pangilinan J.L."/>
            <person name="Lindquist E.A."/>
            <person name="Lucas S."/>
            <person name="Lapidus A."/>
            <person name="Jin M."/>
            <person name="Gunawan C."/>
            <person name="Balan V."/>
            <person name="Dale B.E."/>
            <person name="Jeffries T.W."/>
            <person name="Zinkel R."/>
            <person name="Barry K.W."/>
            <person name="Grigoriev I.V."/>
            <person name="Gasch A.P."/>
        </authorList>
    </citation>
    <scope>NUCLEOTIDE SEQUENCE [LARGE SCALE GENOMIC DNA]</scope>
    <source>
        <strain evidence="5">NRRL Y-27907 / 11-Y1</strain>
    </source>
</reference>
<evidence type="ECO:0000256" key="2">
    <source>
        <dbReference type="ARBA" id="ARBA00023134"/>
    </source>
</evidence>
<dbReference type="PANTHER" id="PTHR24070">
    <property type="entry name" value="RAS, DI-RAS, AND RHEB FAMILY MEMBERS OF SMALL GTPASE SUPERFAMILY"/>
    <property type="match status" value="1"/>
</dbReference>
<dbReference type="OMA" id="MCVIGSS"/>
<evidence type="ECO:0000313" key="4">
    <source>
        <dbReference type="EMBL" id="EGW31617.1"/>
    </source>
</evidence>
<dbReference type="PROSITE" id="PS51421">
    <property type="entry name" value="RAS"/>
    <property type="match status" value="1"/>
</dbReference>
<dbReference type="STRING" id="619300.G3AQS0"/>
<evidence type="ECO:0000256" key="3">
    <source>
        <dbReference type="SAM" id="MobiDB-lite"/>
    </source>
</evidence>
<accession>G3AQS0</accession>
<dbReference type="OrthoDB" id="265044at2759"/>
<keyword evidence="2" id="KW-0342">GTP-binding</keyword>
<evidence type="ECO:0000256" key="1">
    <source>
        <dbReference type="ARBA" id="ARBA00022741"/>
    </source>
</evidence>
<dbReference type="GO" id="GO:0003924">
    <property type="term" value="F:GTPase activity"/>
    <property type="evidence" value="ECO:0007669"/>
    <property type="project" value="InterPro"/>
</dbReference>
<dbReference type="InParanoid" id="G3AQS0"/>
<keyword evidence="5" id="KW-1185">Reference proteome</keyword>
<protein>
    <submittedName>
        <fullName evidence="4">Uncharacterized protein</fullName>
    </submittedName>
</protein>
<name>G3AQS0_SPAPN</name>
<gene>
    <name evidence="4" type="ORF">SPAPADRAFT_67657</name>
</gene>
<dbReference type="RefSeq" id="XP_007376395.1">
    <property type="nucleotide sequence ID" value="XM_007376333.1"/>
</dbReference>
<sequence>MSILQDSSQLLTQKYDICVLGQDHSGKSALILHYLYHTYIEDADTSMEQIYTKSIRHKNRHYDITILDSHYAGDMYSNSQKMQIMNTSTVVLVYSTENLDSFLSVQDCVSLLATLTTDLPAIAVIGTTVDNEFGRQVSYEDGQNFANSVQAISFHECSIVSGQGIQEAFETVVDKVVRKKASDSALVTPASEFDELNSSNPLVLTMSAPSFCDDNSIFQYREKEQRPSKSQTASASESVISQVVDADTQETTSLSSSNNSKSSTNLNGKNERLKEMLKAQPSNINTCTIM</sequence>
<dbReference type="SMART" id="SM00175">
    <property type="entry name" value="RAB"/>
    <property type="match status" value="1"/>
</dbReference>
<feature type="compositionally biased region" description="Polar residues" evidence="3">
    <location>
        <begin position="228"/>
        <end position="241"/>
    </location>
</feature>
<keyword evidence="1" id="KW-0547">Nucleotide-binding</keyword>
<dbReference type="AlphaFoldDB" id="G3AQS0"/>
<feature type="compositionally biased region" description="Low complexity" evidence="3">
    <location>
        <begin position="251"/>
        <end position="268"/>
    </location>
</feature>
<dbReference type="EMBL" id="GL996503">
    <property type="protein sequence ID" value="EGW31617.1"/>
    <property type="molecule type" value="Genomic_DNA"/>
</dbReference>
<feature type="region of interest" description="Disordered" evidence="3">
    <location>
        <begin position="222"/>
        <end position="271"/>
    </location>
</feature>
<dbReference type="KEGG" id="spaa:SPAPADRAFT_67657"/>
<dbReference type="GO" id="GO:0016020">
    <property type="term" value="C:membrane"/>
    <property type="evidence" value="ECO:0007669"/>
    <property type="project" value="InterPro"/>
</dbReference>
<dbReference type="SMART" id="SM00174">
    <property type="entry name" value="RHO"/>
    <property type="match status" value="1"/>
</dbReference>
<dbReference type="PROSITE" id="PS51419">
    <property type="entry name" value="RAB"/>
    <property type="match status" value="1"/>
</dbReference>
<dbReference type="GO" id="GO:0007165">
    <property type="term" value="P:signal transduction"/>
    <property type="evidence" value="ECO:0007669"/>
    <property type="project" value="InterPro"/>
</dbReference>
<proteinExistence type="predicted"/>
<dbReference type="Pfam" id="PF00071">
    <property type="entry name" value="Ras"/>
    <property type="match status" value="1"/>
</dbReference>
<dbReference type="Gene3D" id="3.40.50.300">
    <property type="entry name" value="P-loop containing nucleotide triphosphate hydrolases"/>
    <property type="match status" value="1"/>
</dbReference>
<organism evidence="5">
    <name type="scientific">Spathaspora passalidarum (strain NRRL Y-27907 / 11-Y1)</name>
    <dbReference type="NCBI Taxonomy" id="619300"/>
    <lineage>
        <taxon>Eukaryota</taxon>
        <taxon>Fungi</taxon>
        <taxon>Dikarya</taxon>
        <taxon>Ascomycota</taxon>
        <taxon>Saccharomycotina</taxon>
        <taxon>Pichiomycetes</taxon>
        <taxon>Debaryomycetaceae</taxon>
        <taxon>Spathaspora</taxon>
    </lineage>
</organism>
<evidence type="ECO:0000313" key="5">
    <source>
        <dbReference type="Proteomes" id="UP000000709"/>
    </source>
</evidence>
<dbReference type="GeneID" id="18875174"/>
<dbReference type="SUPFAM" id="SSF52540">
    <property type="entry name" value="P-loop containing nucleoside triphosphate hydrolases"/>
    <property type="match status" value="1"/>
</dbReference>
<dbReference type="SMART" id="SM00173">
    <property type="entry name" value="RAS"/>
    <property type="match status" value="1"/>
</dbReference>
<dbReference type="InterPro" id="IPR020849">
    <property type="entry name" value="Small_GTPase_Ras-type"/>
</dbReference>
<dbReference type="InterPro" id="IPR027417">
    <property type="entry name" value="P-loop_NTPase"/>
</dbReference>
<dbReference type="Proteomes" id="UP000000709">
    <property type="component" value="Unassembled WGS sequence"/>
</dbReference>
<dbReference type="InterPro" id="IPR001806">
    <property type="entry name" value="Small_GTPase"/>
</dbReference>
<dbReference type="HOGENOM" id="CLU_960318_0_0_1"/>
<dbReference type="eggNOG" id="KOG0395">
    <property type="taxonomic scope" value="Eukaryota"/>
</dbReference>
<dbReference type="PRINTS" id="PR00449">
    <property type="entry name" value="RASTRNSFRMNG"/>
</dbReference>